<protein>
    <submittedName>
        <fullName evidence="1">Uncharacterized protein</fullName>
    </submittedName>
</protein>
<evidence type="ECO:0000313" key="2">
    <source>
        <dbReference type="Proteomes" id="UP000436088"/>
    </source>
</evidence>
<gene>
    <name evidence="1" type="ORF">F3Y22_tig00110053pilonHSYRG00024</name>
</gene>
<dbReference type="EMBL" id="VEPZ02000826">
    <property type="protein sequence ID" value="KAE8717281.1"/>
    <property type="molecule type" value="Genomic_DNA"/>
</dbReference>
<proteinExistence type="predicted"/>
<dbReference type="Proteomes" id="UP000436088">
    <property type="component" value="Unassembled WGS sequence"/>
</dbReference>
<keyword evidence="2" id="KW-1185">Reference proteome</keyword>
<organism evidence="1 2">
    <name type="scientific">Hibiscus syriacus</name>
    <name type="common">Rose of Sharon</name>
    <dbReference type="NCBI Taxonomy" id="106335"/>
    <lineage>
        <taxon>Eukaryota</taxon>
        <taxon>Viridiplantae</taxon>
        <taxon>Streptophyta</taxon>
        <taxon>Embryophyta</taxon>
        <taxon>Tracheophyta</taxon>
        <taxon>Spermatophyta</taxon>
        <taxon>Magnoliopsida</taxon>
        <taxon>eudicotyledons</taxon>
        <taxon>Gunneridae</taxon>
        <taxon>Pentapetalae</taxon>
        <taxon>rosids</taxon>
        <taxon>malvids</taxon>
        <taxon>Malvales</taxon>
        <taxon>Malvaceae</taxon>
        <taxon>Malvoideae</taxon>
        <taxon>Hibiscus</taxon>
    </lineage>
</organism>
<name>A0A6A3BN20_HIBSY</name>
<sequence length="135" mass="14978">MTFSSTEIRLRITPRILRKVLRKRRVRRLPFWVSRQIAHSTLEDDSHRTNASENPKGFFLSSSPQSTLCALPSGCGCKEGSIRGSPNSISGFFSSGNLGPAYAAAGEVERLRMNEETYGGFNNRVLFGPLLENTI</sequence>
<evidence type="ECO:0000313" key="1">
    <source>
        <dbReference type="EMBL" id="KAE8717281.1"/>
    </source>
</evidence>
<reference evidence="1" key="1">
    <citation type="submission" date="2019-09" db="EMBL/GenBank/DDBJ databases">
        <title>Draft genome information of white flower Hibiscus syriacus.</title>
        <authorList>
            <person name="Kim Y.-M."/>
        </authorList>
    </citation>
    <scope>NUCLEOTIDE SEQUENCE [LARGE SCALE GENOMIC DNA]</scope>
    <source>
        <strain evidence="1">YM2019G1</strain>
    </source>
</reference>
<dbReference type="AlphaFoldDB" id="A0A6A3BN20"/>
<comment type="caution">
    <text evidence="1">The sequence shown here is derived from an EMBL/GenBank/DDBJ whole genome shotgun (WGS) entry which is preliminary data.</text>
</comment>
<accession>A0A6A3BN20</accession>